<evidence type="ECO:0000313" key="2">
    <source>
        <dbReference type="EMBL" id="KAJ7358153.1"/>
    </source>
</evidence>
<feature type="chain" id="PRO_5042053742" description="Variable large protein" evidence="1">
    <location>
        <begin position="25"/>
        <end position="144"/>
    </location>
</feature>
<name>A0AAD7AGH7_9AGAR</name>
<organism evidence="2 3">
    <name type="scientific">Mycena albidolilacea</name>
    <dbReference type="NCBI Taxonomy" id="1033008"/>
    <lineage>
        <taxon>Eukaryota</taxon>
        <taxon>Fungi</taxon>
        <taxon>Dikarya</taxon>
        <taxon>Basidiomycota</taxon>
        <taxon>Agaricomycotina</taxon>
        <taxon>Agaricomycetes</taxon>
        <taxon>Agaricomycetidae</taxon>
        <taxon>Agaricales</taxon>
        <taxon>Marasmiineae</taxon>
        <taxon>Mycenaceae</taxon>
        <taxon>Mycena</taxon>
    </lineage>
</organism>
<accession>A0AAD7AGH7</accession>
<feature type="signal peptide" evidence="1">
    <location>
        <begin position="1"/>
        <end position="24"/>
    </location>
</feature>
<protein>
    <recommendedName>
        <fullName evidence="4">Variable large protein</fullName>
    </recommendedName>
</protein>
<gene>
    <name evidence="2" type="ORF">DFH08DRAFT_953341</name>
</gene>
<comment type="caution">
    <text evidence="2">The sequence shown here is derived from an EMBL/GenBank/DDBJ whole genome shotgun (WGS) entry which is preliminary data.</text>
</comment>
<keyword evidence="3" id="KW-1185">Reference proteome</keyword>
<dbReference type="Proteomes" id="UP001218218">
    <property type="component" value="Unassembled WGS sequence"/>
</dbReference>
<reference evidence="2" key="1">
    <citation type="submission" date="2023-03" db="EMBL/GenBank/DDBJ databases">
        <title>Massive genome expansion in bonnet fungi (Mycena s.s.) driven by repeated elements and novel gene families across ecological guilds.</title>
        <authorList>
            <consortium name="Lawrence Berkeley National Laboratory"/>
            <person name="Harder C.B."/>
            <person name="Miyauchi S."/>
            <person name="Viragh M."/>
            <person name="Kuo A."/>
            <person name="Thoen E."/>
            <person name="Andreopoulos B."/>
            <person name="Lu D."/>
            <person name="Skrede I."/>
            <person name="Drula E."/>
            <person name="Henrissat B."/>
            <person name="Morin E."/>
            <person name="Kohler A."/>
            <person name="Barry K."/>
            <person name="LaButti K."/>
            <person name="Morin E."/>
            <person name="Salamov A."/>
            <person name="Lipzen A."/>
            <person name="Mereny Z."/>
            <person name="Hegedus B."/>
            <person name="Baldrian P."/>
            <person name="Stursova M."/>
            <person name="Weitz H."/>
            <person name="Taylor A."/>
            <person name="Grigoriev I.V."/>
            <person name="Nagy L.G."/>
            <person name="Martin F."/>
            <person name="Kauserud H."/>
        </authorList>
    </citation>
    <scope>NUCLEOTIDE SEQUENCE</scope>
    <source>
        <strain evidence="2">CBHHK002</strain>
    </source>
</reference>
<keyword evidence="1" id="KW-0732">Signal</keyword>
<evidence type="ECO:0000313" key="3">
    <source>
        <dbReference type="Proteomes" id="UP001218218"/>
    </source>
</evidence>
<dbReference type="AlphaFoldDB" id="A0AAD7AGH7"/>
<proteinExistence type="predicted"/>
<dbReference type="EMBL" id="JARIHO010000007">
    <property type="protein sequence ID" value="KAJ7358153.1"/>
    <property type="molecule type" value="Genomic_DNA"/>
</dbReference>
<evidence type="ECO:0000256" key="1">
    <source>
        <dbReference type="SAM" id="SignalP"/>
    </source>
</evidence>
<evidence type="ECO:0008006" key="4">
    <source>
        <dbReference type="Google" id="ProtNLM"/>
    </source>
</evidence>
<sequence>MVRMISVYFTLFLAAFAATAPLQASQVGNAQCQTDRKNIVLSLLLTTSAVGKIDTTDPATATAVEAAEAGLQSAAAGIMAIGAALQSGENAPSEDRDQVSAGLTAARNALTGINDKSVNATVTNALNKLDKAIAAGKAVVVDCK</sequence>